<dbReference type="NCBIfam" id="TIGR00557">
    <property type="entry name" value="pdxA"/>
    <property type="match status" value="1"/>
</dbReference>
<dbReference type="GO" id="GO:0005737">
    <property type="term" value="C:cytoplasm"/>
    <property type="evidence" value="ECO:0007669"/>
    <property type="project" value="UniProtKB-SubCell"/>
</dbReference>
<organism evidence="8 9">
    <name type="scientific">Desulfuromonas thiophila</name>
    <dbReference type="NCBI Taxonomy" id="57664"/>
    <lineage>
        <taxon>Bacteria</taxon>
        <taxon>Pseudomonadati</taxon>
        <taxon>Thermodesulfobacteriota</taxon>
        <taxon>Desulfuromonadia</taxon>
        <taxon>Desulfuromonadales</taxon>
        <taxon>Desulfuromonadaceae</taxon>
        <taxon>Desulfuromonas</taxon>
    </lineage>
</organism>
<comment type="pathway">
    <text evidence="7">Cofactor biosynthesis; pyridoxine 5'-phosphate biosynthesis; pyridoxine 5'-phosphate from D-erythrose 4-phosphate: step 4/5.</text>
</comment>
<dbReference type="GO" id="GO:0042823">
    <property type="term" value="P:pyridoxal phosphate biosynthetic process"/>
    <property type="evidence" value="ECO:0007669"/>
    <property type="project" value="UniProtKB-UniRule"/>
</dbReference>
<dbReference type="Proteomes" id="UP000243205">
    <property type="component" value="Unassembled WGS sequence"/>
</dbReference>
<evidence type="ECO:0000256" key="7">
    <source>
        <dbReference type="HAMAP-Rule" id="MF_00536"/>
    </source>
</evidence>
<feature type="binding site" evidence="7">
    <location>
        <position position="144"/>
    </location>
    <ligand>
        <name>substrate</name>
    </ligand>
</feature>
<dbReference type="EMBL" id="FNAQ01000020">
    <property type="protein sequence ID" value="SDE63174.1"/>
    <property type="molecule type" value="Genomic_DNA"/>
</dbReference>
<gene>
    <name evidence="7" type="primary">pdxA</name>
    <name evidence="8" type="ORF">SAMN05661003_12034</name>
</gene>
<dbReference type="GO" id="GO:0050570">
    <property type="term" value="F:4-hydroxythreonine-4-phosphate dehydrogenase activity"/>
    <property type="evidence" value="ECO:0007669"/>
    <property type="project" value="UniProtKB-UniRule"/>
</dbReference>
<feature type="binding site" evidence="7">
    <location>
        <position position="143"/>
    </location>
    <ligand>
        <name>substrate</name>
    </ligand>
</feature>
<dbReference type="HAMAP" id="MF_00536">
    <property type="entry name" value="PdxA"/>
    <property type="match status" value="1"/>
</dbReference>
<dbReference type="STRING" id="57664.SAMN05661003_12034"/>
<name>A0A1G7EHN1_9BACT</name>
<dbReference type="OrthoDB" id="9801783at2"/>
<dbReference type="AlphaFoldDB" id="A0A1G7EHN1"/>
<proteinExistence type="inferred from homology"/>
<keyword evidence="1 7" id="KW-0963">Cytoplasm</keyword>
<dbReference type="GO" id="GO:0046872">
    <property type="term" value="F:metal ion binding"/>
    <property type="evidence" value="ECO:0007669"/>
    <property type="project" value="UniProtKB-UniRule"/>
</dbReference>
<evidence type="ECO:0000256" key="5">
    <source>
        <dbReference type="ARBA" id="ARBA00023027"/>
    </source>
</evidence>
<keyword evidence="3 7" id="KW-0521">NADP</keyword>
<dbReference type="GO" id="GO:0051287">
    <property type="term" value="F:NAD binding"/>
    <property type="evidence" value="ECO:0007669"/>
    <property type="project" value="InterPro"/>
</dbReference>
<comment type="subunit">
    <text evidence="7">Homodimer.</text>
</comment>
<feature type="binding site" evidence="7">
    <location>
        <position position="299"/>
    </location>
    <ligand>
        <name>substrate</name>
    </ligand>
</feature>
<sequence>MPSFACPLILTQGDPAGIGPEIIVKAALEGTLAAWGDALLVAGDGAILQRAAVLLGVAAERRPAANGEELLRLGSHGLRVRPLSQLDPQQTPFGQLRAANGRAMLDYIEWACAECRAGRAAGMVTAPIHKEAIHAAGCLFPGHTELLAERCGTEQVVMMLAGSRLRVCLVTTHLALRAVPAALTSAAILATIKVTAAALQRDFALPQPRLAVLALNPHAGENGLFGDEEQRLIVPAIERAQAAGLAVSGPHSADTLFHFAVQGRYDAVICMYHDQGLIPLKLLHFDDGVNVSLGLPIVRTSVDHGTAYDLAGSGRANPASLVAAVNMAAQMARNRQGRCAGGCQHAG</sequence>
<evidence type="ECO:0000256" key="3">
    <source>
        <dbReference type="ARBA" id="ARBA00022857"/>
    </source>
</evidence>
<dbReference type="RefSeq" id="WP_092080339.1">
    <property type="nucleotide sequence ID" value="NZ_FNAQ01000020.1"/>
</dbReference>
<evidence type="ECO:0000256" key="6">
    <source>
        <dbReference type="ARBA" id="ARBA00023096"/>
    </source>
</evidence>
<keyword evidence="4 7" id="KW-0560">Oxidoreductase</keyword>
<comment type="similarity">
    <text evidence="7">Belongs to the PdxA family.</text>
</comment>
<comment type="function">
    <text evidence="7">Catalyzes the NAD(P)-dependent oxidation of 4-(phosphooxy)-L-threonine (HTP) into 2-amino-3-oxo-4-(phosphooxy)butyric acid which spontaneously decarboxylates to form 3-amino-2-oxopropyl phosphate (AHAP).</text>
</comment>
<reference evidence="9" key="1">
    <citation type="submission" date="2016-10" db="EMBL/GenBank/DDBJ databases">
        <authorList>
            <person name="Varghese N."/>
            <person name="Submissions S."/>
        </authorList>
    </citation>
    <scope>NUCLEOTIDE SEQUENCE [LARGE SCALE GENOMIC DNA]</scope>
    <source>
        <strain evidence="9">DSM 8987</strain>
    </source>
</reference>
<evidence type="ECO:0000256" key="4">
    <source>
        <dbReference type="ARBA" id="ARBA00023002"/>
    </source>
</evidence>
<protein>
    <recommendedName>
        <fullName evidence="7">4-hydroxythreonine-4-phosphate dehydrogenase</fullName>
        <ecNumber evidence="7">1.1.1.262</ecNumber>
    </recommendedName>
    <alternativeName>
        <fullName evidence="7">4-(phosphohydroxy)-L-threonine dehydrogenase</fullName>
    </alternativeName>
</protein>
<comment type="catalytic activity">
    <reaction evidence="7">
        <text>4-(phosphooxy)-L-threonine + NAD(+) = 3-amino-2-oxopropyl phosphate + CO2 + NADH</text>
        <dbReference type="Rhea" id="RHEA:32275"/>
        <dbReference type="ChEBI" id="CHEBI:16526"/>
        <dbReference type="ChEBI" id="CHEBI:57279"/>
        <dbReference type="ChEBI" id="CHEBI:57540"/>
        <dbReference type="ChEBI" id="CHEBI:57945"/>
        <dbReference type="ChEBI" id="CHEBI:58452"/>
        <dbReference type="EC" id="1.1.1.262"/>
    </reaction>
</comment>
<dbReference type="GO" id="GO:0008615">
    <property type="term" value="P:pyridoxine biosynthetic process"/>
    <property type="evidence" value="ECO:0007669"/>
    <property type="project" value="UniProtKB-UniRule"/>
</dbReference>
<dbReference type="Gene3D" id="3.40.718.10">
    <property type="entry name" value="Isopropylmalate Dehydrogenase"/>
    <property type="match status" value="1"/>
</dbReference>
<dbReference type="InterPro" id="IPR037510">
    <property type="entry name" value="PdxA"/>
</dbReference>
<feature type="binding site" evidence="7">
    <location>
        <position position="290"/>
    </location>
    <ligand>
        <name>substrate</name>
    </ligand>
</feature>
<dbReference type="PANTHER" id="PTHR30004">
    <property type="entry name" value="4-HYDROXYTHREONINE-4-PHOSPHATE DEHYDROGENASE"/>
    <property type="match status" value="1"/>
</dbReference>
<feature type="binding site" evidence="7">
    <location>
        <position position="218"/>
    </location>
    <ligand>
        <name>a divalent metal cation</name>
        <dbReference type="ChEBI" id="CHEBI:60240"/>
        <note>ligand shared between dimeric partners</note>
    </ligand>
</feature>
<dbReference type="EC" id="1.1.1.262" evidence="7"/>
<feature type="binding site" evidence="7">
    <location>
        <position position="281"/>
    </location>
    <ligand>
        <name>substrate</name>
    </ligand>
</feature>
<evidence type="ECO:0000256" key="2">
    <source>
        <dbReference type="ARBA" id="ARBA00022723"/>
    </source>
</evidence>
<dbReference type="Pfam" id="PF04166">
    <property type="entry name" value="PdxA"/>
    <property type="match status" value="1"/>
</dbReference>
<feature type="binding site" evidence="7">
    <location>
        <position position="173"/>
    </location>
    <ligand>
        <name>a divalent metal cation</name>
        <dbReference type="ChEBI" id="CHEBI:60240"/>
        <note>ligand shared between dimeric partners</note>
    </ligand>
</feature>
<dbReference type="InterPro" id="IPR005255">
    <property type="entry name" value="PdxA_fam"/>
</dbReference>
<keyword evidence="5 7" id="KW-0520">NAD</keyword>
<feature type="binding site" evidence="7">
    <location>
        <position position="273"/>
    </location>
    <ligand>
        <name>a divalent metal cation</name>
        <dbReference type="ChEBI" id="CHEBI:60240"/>
        <note>ligand shared between dimeric partners</note>
    </ligand>
</feature>
<evidence type="ECO:0000313" key="8">
    <source>
        <dbReference type="EMBL" id="SDE63174.1"/>
    </source>
</evidence>
<evidence type="ECO:0000313" key="9">
    <source>
        <dbReference type="Proteomes" id="UP000243205"/>
    </source>
</evidence>
<comment type="miscellaneous">
    <text evidence="7">The active site is located at the dimer interface.</text>
</comment>
<dbReference type="SUPFAM" id="SSF53659">
    <property type="entry name" value="Isocitrate/Isopropylmalate dehydrogenase-like"/>
    <property type="match status" value="1"/>
</dbReference>
<comment type="cofactor">
    <cofactor evidence="7">
        <name>a divalent metal cation</name>
        <dbReference type="ChEBI" id="CHEBI:60240"/>
    </cofactor>
    <text evidence="7">Binds 1 divalent metal cation per subunit.</text>
</comment>
<keyword evidence="6 7" id="KW-0664">Pyridoxine biosynthesis</keyword>
<keyword evidence="2 7" id="KW-0479">Metal-binding</keyword>
<keyword evidence="9" id="KW-1185">Reference proteome</keyword>
<accession>A0A1G7EHN1</accession>
<comment type="subcellular location">
    <subcellularLocation>
        <location evidence="7">Cytoplasm</location>
    </subcellularLocation>
</comment>
<dbReference type="PANTHER" id="PTHR30004:SF6">
    <property type="entry name" value="D-THREONATE 4-PHOSPHATE DEHYDROGENASE"/>
    <property type="match status" value="1"/>
</dbReference>
<dbReference type="UniPathway" id="UPA00244">
    <property type="reaction ID" value="UER00312"/>
</dbReference>
<evidence type="ECO:0000256" key="1">
    <source>
        <dbReference type="ARBA" id="ARBA00022490"/>
    </source>
</evidence>